<comment type="subcellular location">
    <subcellularLocation>
        <location evidence="1">Cell inner membrane</location>
        <topology evidence="1">Multi-pass membrane protein</topology>
    </subcellularLocation>
    <subcellularLocation>
        <location evidence="9">Cell membrane</location>
        <topology evidence="9">Multi-pass membrane protein</topology>
    </subcellularLocation>
</comment>
<keyword evidence="9" id="KW-0378">Hydrolase</keyword>
<dbReference type="Gene3D" id="1.20.120.1220">
    <property type="match status" value="1"/>
</dbReference>
<keyword evidence="7 10" id="KW-0472">Membrane</keyword>
<reference evidence="14" key="1">
    <citation type="journal article" date="2019" name="Int. J. Syst. Evol. Microbiol.">
        <title>The Global Catalogue of Microorganisms (GCM) 10K type strain sequencing project: providing services to taxonomists for standard genome sequencing and annotation.</title>
        <authorList>
            <consortium name="The Broad Institute Genomics Platform"/>
            <consortium name="The Broad Institute Genome Sequencing Center for Infectious Disease"/>
            <person name="Wu L."/>
            <person name="Ma J."/>
        </authorList>
    </citation>
    <scope>NUCLEOTIDE SEQUENCE [LARGE SCALE GENOMIC DNA]</scope>
    <source>
        <strain evidence="14">NBRC 111980</strain>
    </source>
</reference>
<dbReference type="InterPro" id="IPR010627">
    <property type="entry name" value="Prepilin_pept_A24_N"/>
</dbReference>
<dbReference type="PRINTS" id="PR00864">
    <property type="entry name" value="PREPILNPTASE"/>
</dbReference>
<dbReference type="Pfam" id="PF06750">
    <property type="entry name" value="A24_N_bact"/>
    <property type="match status" value="1"/>
</dbReference>
<evidence type="ECO:0000259" key="11">
    <source>
        <dbReference type="Pfam" id="PF01478"/>
    </source>
</evidence>
<accession>A0ABQ5XNB3</accession>
<evidence type="ECO:0000256" key="4">
    <source>
        <dbReference type="ARBA" id="ARBA00022519"/>
    </source>
</evidence>
<protein>
    <recommendedName>
        <fullName evidence="9">Prepilin leader peptidase/N-methyltransferase</fullName>
        <ecNumber evidence="9">2.1.1.-</ecNumber>
        <ecNumber evidence="9">3.4.23.43</ecNumber>
    </recommendedName>
</protein>
<feature type="transmembrane region" description="Helical" evidence="10">
    <location>
        <begin position="195"/>
        <end position="216"/>
    </location>
</feature>
<feature type="transmembrane region" description="Helical" evidence="10">
    <location>
        <begin position="273"/>
        <end position="292"/>
    </location>
</feature>
<evidence type="ECO:0000256" key="10">
    <source>
        <dbReference type="SAM" id="Phobius"/>
    </source>
</evidence>
<dbReference type="InterPro" id="IPR014032">
    <property type="entry name" value="Peptidase_A24A_bac"/>
</dbReference>
<dbReference type="PANTHER" id="PTHR30487:SF0">
    <property type="entry name" value="PREPILIN LEADER PEPTIDASE_N-METHYLTRANSFERASE-RELATED"/>
    <property type="match status" value="1"/>
</dbReference>
<keyword evidence="14" id="KW-1185">Reference proteome</keyword>
<dbReference type="EMBL" id="BSOB01000017">
    <property type="protein sequence ID" value="GLQ93187.1"/>
    <property type="molecule type" value="Genomic_DNA"/>
</dbReference>
<keyword evidence="9" id="KW-0511">Multifunctional enzyme</keyword>
<dbReference type="InterPro" id="IPR050882">
    <property type="entry name" value="Prepilin_peptidase/N-MTase"/>
</dbReference>
<evidence type="ECO:0000256" key="3">
    <source>
        <dbReference type="ARBA" id="ARBA00022475"/>
    </source>
</evidence>
<evidence type="ECO:0000256" key="8">
    <source>
        <dbReference type="RuleBase" id="RU003793"/>
    </source>
</evidence>
<feature type="transmembrane region" description="Helical" evidence="10">
    <location>
        <begin position="172"/>
        <end position="189"/>
    </location>
</feature>
<dbReference type="EC" id="2.1.1.-" evidence="9"/>
<evidence type="ECO:0000259" key="12">
    <source>
        <dbReference type="Pfam" id="PF06750"/>
    </source>
</evidence>
<feature type="transmembrane region" description="Helical" evidence="10">
    <location>
        <begin position="142"/>
        <end position="160"/>
    </location>
</feature>
<name>A0ABQ5XNB3_9GAMM</name>
<feature type="domain" description="Prepilin peptidase A24 N-terminal" evidence="12">
    <location>
        <begin position="32"/>
        <end position="138"/>
    </location>
</feature>
<evidence type="ECO:0000313" key="14">
    <source>
        <dbReference type="Proteomes" id="UP001156670"/>
    </source>
</evidence>
<proteinExistence type="inferred from homology"/>
<comment type="catalytic activity">
    <reaction evidence="9">
        <text>Typically cleaves a -Gly-|-Phe- bond to release an N-terminal, basic peptide of 5-8 residues from type IV prepilin, and then N-methylates the new N-terminal amino group, the methyl donor being S-adenosyl-L-methionine.</text>
        <dbReference type="EC" id="3.4.23.43"/>
    </reaction>
</comment>
<sequence>MPPSGDNVARFHTYGSCMPDLPLTVWIVVAGVLGLIVGSFLNVVILRLPARLDAFWRQEAHAVLGLELPEEALPPGIVREGSHCPHCKHPLAARDNIPLFGWLLLRGRCRYCQAPISIQYPLIELLTGILSAIIIWKFGPTWAGLAGLFFTWALVSLSGIDFRTQLLPDQITLPLLWAGLLLSLVHLFVQPPASILGATIGYLSLWSVYWLFKLLTGKEGMGFGDFKLLAALGAWMGPMSLLPVILLSSLIGALVGGALIALRKHGREVPMPFGPFLAMAGWVWFVAGDQLAHAYMSLTGLR</sequence>
<evidence type="ECO:0000256" key="6">
    <source>
        <dbReference type="ARBA" id="ARBA00022989"/>
    </source>
</evidence>
<feature type="transmembrane region" description="Helical" evidence="10">
    <location>
        <begin position="228"/>
        <end position="261"/>
    </location>
</feature>
<evidence type="ECO:0000256" key="5">
    <source>
        <dbReference type="ARBA" id="ARBA00022692"/>
    </source>
</evidence>
<keyword evidence="3" id="KW-1003">Cell membrane</keyword>
<dbReference type="Pfam" id="PF01478">
    <property type="entry name" value="Peptidase_A24"/>
    <property type="match status" value="1"/>
</dbReference>
<keyword evidence="4" id="KW-0997">Cell inner membrane</keyword>
<evidence type="ECO:0000256" key="2">
    <source>
        <dbReference type="ARBA" id="ARBA00005801"/>
    </source>
</evidence>
<keyword evidence="9" id="KW-0808">Transferase</keyword>
<keyword evidence="9" id="KW-0645">Protease</keyword>
<evidence type="ECO:0000256" key="9">
    <source>
        <dbReference type="RuleBase" id="RU003794"/>
    </source>
</evidence>
<dbReference type="InterPro" id="IPR000045">
    <property type="entry name" value="Prepilin_IV_endopep_pep"/>
</dbReference>
<feature type="domain" description="Prepilin type IV endopeptidase peptidase" evidence="11">
    <location>
        <begin position="148"/>
        <end position="256"/>
    </location>
</feature>
<dbReference type="PANTHER" id="PTHR30487">
    <property type="entry name" value="TYPE 4 PREPILIN-LIKE PROTEINS LEADER PEPTIDE-PROCESSING ENZYME"/>
    <property type="match status" value="1"/>
</dbReference>
<keyword evidence="9" id="KW-0489">Methyltransferase</keyword>
<keyword evidence="6 10" id="KW-1133">Transmembrane helix</keyword>
<dbReference type="EC" id="3.4.23.43" evidence="9"/>
<feature type="transmembrane region" description="Helical" evidence="10">
    <location>
        <begin position="23"/>
        <end position="48"/>
    </location>
</feature>
<keyword evidence="5 9" id="KW-0812">Transmembrane</keyword>
<evidence type="ECO:0000313" key="13">
    <source>
        <dbReference type="EMBL" id="GLQ93187.1"/>
    </source>
</evidence>
<comment type="similarity">
    <text evidence="2 8">Belongs to the peptidase A24 family.</text>
</comment>
<comment type="function">
    <text evidence="9">Plays an essential role in type IV pili and type II pseudopili formation by proteolytically removing the leader sequence from substrate proteins and subsequently monomethylating the alpha-amino group of the newly exposed N-terminal phenylalanine.</text>
</comment>
<evidence type="ECO:0000256" key="1">
    <source>
        <dbReference type="ARBA" id="ARBA00004429"/>
    </source>
</evidence>
<organism evidence="13 14">
    <name type="scientific">Dyella acidisoli</name>
    <dbReference type="NCBI Taxonomy" id="1867834"/>
    <lineage>
        <taxon>Bacteria</taxon>
        <taxon>Pseudomonadati</taxon>
        <taxon>Pseudomonadota</taxon>
        <taxon>Gammaproteobacteria</taxon>
        <taxon>Lysobacterales</taxon>
        <taxon>Rhodanobacteraceae</taxon>
        <taxon>Dyella</taxon>
    </lineage>
</organism>
<gene>
    <name evidence="13" type="primary">xpsO</name>
    <name evidence="13" type="ORF">GCM10007901_21380</name>
</gene>
<evidence type="ECO:0000256" key="7">
    <source>
        <dbReference type="ARBA" id="ARBA00023136"/>
    </source>
</evidence>
<dbReference type="Proteomes" id="UP001156670">
    <property type="component" value="Unassembled WGS sequence"/>
</dbReference>
<comment type="caution">
    <text evidence="13">The sequence shown here is derived from an EMBL/GenBank/DDBJ whole genome shotgun (WGS) entry which is preliminary data.</text>
</comment>